<dbReference type="InterPro" id="IPR001567">
    <property type="entry name" value="Pept_M3A_M3B_dom"/>
</dbReference>
<protein>
    <recommendedName>
        <fullName evidence="6">Oligopeptidase F</fullName>
        <ecNumber evidence="6">3.4.24.-</ecNumber>
    </recommendedName>
</protein>
<accession>A0ABS4KJB9</accession>
<dbReference type="InterPro" id="IPR004438">
    <property type="entry name" value="Peptidase_M3B"/>
</dbReference>
<evidence type="ECO:0000256" key="6">
    <source>
        <dbReference type="RuleBase" id="RU368091"/>
    </source>
</evidence>
<keyword evidence="5 6" id="KW-0482">Metalloprotease</keyword>
<keyword evidence="3 6" id="KW-0378">Hydrolase</keyword>
<keyword evidence="1 6" id="KW-0645">Protease</keyword>
<evidence type="ECO:0000256" key="5">
    <source>
        <dbReference type="ARBA" id="ARBA00023049"/>
    </source>
</evidence>
<evidence type="ECO:0000256" key="3">
    <source>
        <dbReference type="ARBA" id="ARBA00022801"/>
    </source>
</evidence>
<dbReference type="NCBIfam" id="TIGR00181">
    <property type="entry name" value="pepF"/>
    <property type="match status" value="1"/>
</dbReference>
<organism evidence="9 10">
    <name type="scientific">Acetoanaerobium pronyense</name>
    <dbReference type="NCBI Taxonomy" id="1482736"/>
    <lineage>
        <taxon>Bacteria</taxon>
        <taxon>Bacillati</taxon>
        <taxon>Bacillota</taxon>
        <taxon>Clostridia</taxon>
        <taxon>Peptostreptococcales</taxon>
        <taxon>Filifactoraceae</taxon>
        <taxon>Acetoanaerobium</taxon>
    </lineage>
</organism>
<sequence length="606" mass="69934">MDTSVLRREEVDKSLTWDLGALYQSEEEFERDYKAIDEKSKILQQSFKGKLSDPETIASCLDSLREVLELLGKAGTYAFLEVSVDQSNSSNQARQGRFNNLQSKVAARLSFIRGEILNQNKEIIESAIELSSSNKNYLNEIMRFKPYILHEETEKVLAGLSSVLESPFAIYSKAKLADLDFKPFKVGEKEYPLSFVIFENHYEYETDKDIRREAFRAFSEQLKAYQHTMGGTFGTQVLKEKILSDLRGFESVIDSLLFPQEVDRSLYDRQIDIIMEKLAPHMRKYAKFLGEIHNIEKLEFADLKLTVDPDFEPSISVEESKDYLFKALSIFGEDYLDMIKRSFDERWIDFVQNKGKTTGAFCASPYLSHPFVLISWSERMREVFVLAHELGHAGHFYLSHKNQNIFDSRPSLYFIEAPSTMNEMIMADYLMKKEDYLRFKRWVLSSMISRTYYHNFVTHLLEAHFQREVYKIIDSGGSVQASDLNRLKRESLEIFWGDTVNITEGAELTWMRQLHYYKGLYPYTYSAGLTVATAVMKRIKEEGSPAVNDWMSVLKAGGTLNPVELAKLAGVDITTEKPLLDTIEYIGNIIDEIISLTKEIEKTKNL</sequence>
<dbReference type="InterPro" id="IPR034009">
    <property type="entry name" value="M3B_PepF_4"/>
</dbReference>
<evidence type="ECO:0000256" key="4">
    <source>
        <dbReference type="ARBA" id="ARBA00022833"/>
    </source>
</evidence>
<dbReference type="Proteomes" id="UP001314903">
    <property type="component" value="Unassembled WGS sequence"/>
</dbReference>
<comment type="caution">
    <text evidence="9">The sequence shown here is derived from an EMBL/GenBank/DDBJ whole genome shotgun (WGS) entry which is preliminary data.</text>
</comment>
<dbReference type="Gene3D" id="1.10.1370.20">
    <property type="entry name" value="Oligoendopeptidase f, C-terminal domain"/>
    <property type="match status" value="1"/>
</dbReference>
<evidence type="ECO:0000256" key="2">
    <source>
        <dbReference type="ARBA" id="ARBA00022723"/>
    </source>
</evidence>
<dbReference type="EMBL" id="JAGGLI010000010">
    <property type="protein sequence ID" value="MBP2027321.1"/>
    <property type="molecule type" value="Genomic_DNA"/>
</dbReference>
<keyword evidence="2 6" id="KW-0479">Metal-binding</keyword>
<dbReference type="RefSeq" id="WP_209660313.1">
    <property type="nucleotide sequence ID" value="NZ_JAGGLI010000010.1"/>
</dbReference>
<evidence type="ECO:0000256" key="1">
    <source>
        <dbReference type="ARBA" id="ARBA00022670"/>
    </source>
</evidence>
<dbReference type="InterPro" id="IPR013647">
    <property type="entry name" value="OligopepF_N_dom"/>
</dbReference>
<comment type="cofactor">
    <cofactor evidence="6">
        <name>Zn(2+)</name>
        <dbReference type="ChEBI" id="CHEBI:29105"/>
    </cofactor>
    <text evidence="6">Binds 1 zinc ion.</text>
</comment>
<dbReference type="Pfam" id="PF01432">
    <property type="entry name" value="Peptidase_M3"/>
    <property type="match status" value="1"/>
</dbReference>
<feature type="domain" description="Oligopeptidase F N-terminal" evidence="8">
    <location>
        <begin position="115"/>
        <end position="181"/>
    </location>
</feature>
<feature type="domain" description="Peptidase M3A/M3B catalytic" evidence="7">
    <location>
        <begin position="203"/>
        <end position="583"/>
    </location>
</feature>
<dbReference type="Gene3D" id="1.20.140.70">
    <property type="entry name" value="Oligopeptidase f, N-terminal domain"/>
    <property type="match status" value="1"/>
</dbReference>
<dbReference type="CDD" id="cd09609">
    <property type="entry name" value="M3B_PepF"/>
    <property type="match status" value="1"/>
</dbReference>
<reference evidence="9 10" key="1">
    <citation type="submission" date="2021-03" db="EMBL/GenBank/DDBJ databases">
        <title>Genomic Encyclopedia of Type Strains, Phase IV (KMG-IV): sequencing the most valuable type-strain genomes for metagenomic binning, comparative biology and taxonomic classification.</title>
        <authorList>
            <person name="Goeker M."/>
        </authorList>
    </citation>
    <scope>NUCLEOTIDE SEQUENCE [LARGE SCALE GENOMIC DNA]</scope>
    <source>
        <strain evidence="9 10">DSM 27512</strain>
    </source>
</reference>
<comment type="similarity">
    <text evidence="6">Belongs to the peptidase M3B family.</text>
</comment>
<dbReference type="SUPFAM" id="SSF55486">
    <property type="entry name" value="Metalloproteases ('zincins'), catalytic domain"/>
    <property type="match status" value="1"/>
</dbReference>
<name>A0ABS4KJB9_9FIRM</name>
<proteinExistence type="inferred from homology"/>
<evidence type="ECO:0000313" key="9">
    <source>
        <dbReference type="EMBL" id="MBP2027321.1"/>
    </source>
</evidence>
<gene>
    <name evidence="9" type="ORF">J2Z35_001115</name>
</gene>
<evidence type="ECO:0000313" key="10">
    <source>
        <dbReference type="Proteomes" id="UP001314903"/>
    </source>
</evidence>
<dbReference type="Pfam" id="PF08439">
    <property type="entry name" value="Peptidase_M3_N"/>
    <property type="match status" value="1"/>
</dbReference>
<dbReference type="EC" id="3.4.24.-" evidence="6"/>
<evidence type="ECO:0000259" key="8">
    <source>
        <dbReference type="Pfam" id="PF08439"/>
    </source>
</evidence>
<keyword evidence="10" id="KW-1185">Reference proteome</keyword>
<evidence type="ECO:0000259" key="7">
    <source>
        <dbReference type="Pfam" id="PF01432"/>
    </source>
</evidence>
<dbReference type="InterPro" id="IPR042088">
    <property type="entry name" value="OligoPept_F_C"/>
</dbReference>
<keyword evidence="4 6" id="KW-0862">Zinc</keyword>
<comment type="function">
    <text evidence="6">Has oligopeptidase activity and degrades a variety of small bioactive peptides.</text>
</comment>